<dbReference type="InterPro" id="IPR036614">
    <property type="entry name" value="RusA-like_sf"/>
</dbReference>
<dbReference type="Proteomes" id="UP000646579">
    <property type="component" value="Unassembled WGS sequence"/>
</dbReference>
<dbReference type="SUPFAM" id="SSF103084">
    <property type="entry name" value="Holliday junction resolvase RusA"/>
    <property type="match status" value="1"/>
</dbReference>
<dbReference type="Pfam" id="PF05866">
    <property type="entry name" value="RusA"/>
    <property type="match status" value="1"/>
</dbReference>
<dbReference type="AlphaFoldDB" id="A0A918VS42"/>
<dbReference type="Gene3D" id="3.30.1330.70">
    <property type="entry name" value="Holliday junction resolvase RusA"/>
    <property type="match status" value="1"/>
</dbReference>
<dbReference type="GO" id="GO:0006310">
    <property type="term" value="P:DNA recombination"/>
    <property type="evidence" value="ECO:0007669"/>
    <property type="project" value="InterPro"/>
</dbReference>
<gene>
    <name evidence="1" type="ORF">GCM10007989_13560</name>
</gene>
<reference evidence="1" key="2">
    <citation type="submission" date="2020-09" db="EMBL/GenBank/DDBJ databases">
        <authorList>
            <person name="Sun Q."/>
            <person name="Kim S."/>
        </authorList>
    </citation>
    <scope>NUCLEOTIDE SEQUENCE</scope>
    <source>
        <strain evidence="1">KCTC 32437</strain>
    </source>
</reference>
<name>A0A918VS42_9HYPH</name>
<reference evidence="1" key="1">
    <citation type="journal article" date="2014" name="Int. J. Syst. Evol. Microbiol.">
        <title>Complete genome sequence of Corynebacterium casei LMG S-19264T (=DSM 44701T), isolated from a smear-ripened cheese.</title>
        <authorList>
            <consortium name="US DOE Joint Genome Institute (JGI-PGF)"/>
            <person name="Walter F."/>
            <person name="Albersmeier A."/>
            <person name="Kalinowski J."/>
            <person name="Ruckert C."/>
        </authorList>
    </citation>
    <scope>NUCLEOTIDE SEQUENCE</scope>
    <source>
        <strain evidence="1">KCTC 32437</strain>
    </source>
</reference>
<keyword evidence="2" id="KW-1185">Reference proteome</keyword>
<evidence type="ECO:0000313" key="2">
    <source>
        <dbReference type="Proteomes" id="UP000646579"/>
    </source>
</evidence>
<dbReference type="EMBL" id="BMZE01000001">
    <property type="protein sequence ID" value="GHA19329.1"/>
    <property type="molecule type" value="Genomic_DNA"/>
</dbReference>
<proteinExistence type="predicted"/>
<dbReference type="GO" id="GO:0000287">
    <property type="term" value="F:magnesium ion binding"/>
    <property type="evidence" value="ECO:0007669"/>
    <property type="project" value="InterPro"/>
</dbReference>
<organism evidence="1 2">
    <name type="scientific">Devosia pacifica</name>
    <dbReference type="NCBI Taxonomy" id="1335967"/>
    <lineage>
        <taxon>Bacteria</taxon>
        <taxon>Pseudomonadati</taxon>
        <taxon>Pseudomonadota</taxon>
        <taxon>Alphaproteobacteria</taxon>
        <taxon>Hyphomicrobiales</taxon>
        <taxon>Devosiaceae</taxon>
        <taxon>Devosia</taxon>
    </lineage>
</organism>
<comment type="caution">
    <text evidence="1">The sequence shown here is derived from an EMBL/GenBank/DDBJ whole genome shotgun (WGS) entry which is preliminary data.</text>
</comment>
<evidence type="ECO:0000313" key="1">
    <source>
        <dbReference type="EMBL" id="GHA19329.1"/>
    </source>
</evidence>
<dbReference type="GO" id="GO:0006281">
    <property type="term" value="P:DNA repair"/>
    <property type="evidence" value="ECO:0007669"/>
    <property type="project" value="InterPro"/>
</dbReference>
<protein>
    <submittedName>
        <fullName evidence="1">Uncharacterized protein</fullName>
    </submittedName>
</protein>
<dbReference type="InterPro" id="IPR008822">
    <property type="entry name" value="Endonuclease_RusA-like"/>
</dbReference>
<dbReference type="RefSeq" id="WP_189424516.1">
    <property type="nucleotide sequence ID" value="NZ_BMZE01000001.1"/>
</dbReference>
<sequence>MSDLPTSFTLPYPVSVNGAFKLHNGKRLSKEYRAWRDAAGYKLRSQKPHRHKGKVLVDIDLVAPDRRIRDADNVLKAILDLLVRHAVIEDDSNRFMRRVSIGWEDEGEPSR</sequence>
<accession>A0A918VS42</accession>